<comment type="caution">
    <text evidence="2">The sequence shown here is derived from an EMBL/GenBank/DDBJ whole genome shotgun (WGS) entry which is preliminary data.</text>
</comment>
<dbReference type="EMBL" id="CBTN010000026">
    <property type="protein sequence ID" value="CDH54882.1"/>
    <property type="molecule type" value="Genomic_DNA"/>
</dbReference>
<dbReference type="AlphaFoldDB" id="A0A068RZ47"/>
<dbReference type="OrthoDB" id="2295824at2759"/>
<feature type="compositionally biased region" description="Low complexity" evidence="1">
    <location>
        <begin position="168"/>
        <end position="188"/>
    </location>
</feature>
<dbReference type="VEuPathDB" id="FungiDB:LCOR_10417.1"/>
<sequence>MTTERSLRSWTTSDQSDGGTSGDDAILNWLQQPGNAARFIRYWNGNIKAERMMDFIADIRSYVNRTSSPARSSEATYKRIQRWNQLLKLGQRMQQEGATEDDIIEVFPNYHDFVACLKRGMMEIRDEERKQATATTSSDKDTGQQQQRQNRLKSPPLQRASSAMPILSDDSPTTITPISSSDPTSSTPLHNRQGDCVRETILPLASPSSSSRSAPMTPPRPSEQEMDHRNEQRQQDDDHSDSRKSLSELQRIIKLLRRKSRRMHHMMKTIQLAEKRRLYVEERKYHSSRAAEMQTQIELIQVMKKAGFSRKDVLFAIHKQSQPNNELS</sequence>
<dbReference type="Proteomes" id="UP000027586">
    <property type="component" value="Unassembled WGS sequence"/>
</dbReference>
<evidence type="ECO:0000313" key="2">
    <source>
        <dbReference type="EMBL" id="CDH54882.1"/>
    </source>
</evidence>
<evidence type="ECO:0000313" key="4">
    <source>
        <dbReference type="Proteomes" id="UP000027586"/>
    </source>
</evidence>
<feature type="compositionally biased region" description="Polar residues" evidence="1">
    <location>
        <begin position="1"/>
        <end position="10"/>
    </location>
</feature>
<dbReference type="EMBL" id="CBTN010000072">
    <property type="protein sequence ID" value="CDH59610.1"/>
    <property type="molecule type" value="Genomic_DNA"/>
</dbReference>
<reference evidence="2 4" key="1">
    <citation type="submission" date="2013-08" db="EMBL/GenBank/DDBJ databases">
        <title>Gene expansion shapes genome architecture in the human pathogen Lichtheimia corymbifera: an evolutionary genomics analysis in the ancient terrestrial Mucorales (Mucoromycotina).</title>
        <authorList>
            <person name="Schwartze V.U."/>
            <person name="Winter S."/>
            <person name="Shelest E."/>
            <person name="Marcet-Houben M."/>
            <person name="Horn F."/>
            <person name="Wehner S."/>
            <person name="Hoffmann K."/>
            <person name="Riege K."/>
            <person name="Sammeth M."/>
            <person name="Nowrousian M."/>
            <person name="Valiante V."/>
            <person name="Linde J."/>
            <person name="Jacobsen I.D."/>
            <person name="Marz M."/>
            <person name="Brakhage A.A."/>
            <person name="Gabaldon T."/>
            <person name="Bocker S."/>
            <person name="Voigt K."/>
        </authorList>
    </citation>
    <scope>NUCLEOTIDE SEQUENCE [LARGE SCALE GENOMIC DNA]</scope>
    <source>
        <strain evidence="2">FSU 9682</strain>
        <strain evidence="4">JMRC:FSU:9682</strain>
    </source>
</reference>
<feature type="compositionally biased region" description="Basic and acidic residues" evidence="1">
    <location>
        <begin position="222"/>
        <end position="246"/>
    </location>
</feature>
<gene>
    <name evidence="2" type="ORF">LCOR_06094.1</name>
    <name evidence="3" type="ORF">LCOR_10417.1</name>
</gene>
<evidence type="ECO:0000256" key="1">
    <source>
        <dbReference type="SAM" id="MobiDB-lite"/>
    </source>
</evidence>
<dbReference type="VEuPathDB" id="FungiDB:LCOR_06094.1"/>
<feature type="compositionally biased region" description="Polar residues" evidence="1">
    <location>
        <begin position="132"/>
        <end position="149"/>
    </location>
</feature>
<organism evidence="2 4">
    <name type="scientific">Lichtheimia corymbifera JMRC:FSU:9682</name>
    <dbReference type="NCBI Taxonomy" id="1263082"/>
    <lineage>
        <taxon>Eukaryota</taxon>
        <taxon>Fungi</taxon>
        <taxon>Fungi incertae sedis</taxon>
        <taxon>Mucoromycota</taxon>
        <taxon>Mucoromycotina</taxon>
        <taxon>Mucoromycetes</taxon>
        <taxon>Mucorales</taxon>
        <taxon>Lichtheimiaceae</taxon>
        <taxon>Lichtheimia</taxon>
    </lineage>
</organism>
<accession>A0A068RZ47</accession>
<feature type="region of interest" description="Disordered" evidence="1">
    <location>
        <begin position="127"/>
        <end position="246"/>
    </location>
</feature>
<feature type="region of interest" description="Disordered" evidence="1">
    <location>
        <begin position="1"/>
        <end position="23"/>
    </location>
</feature>
<proteinExistence type="predicted"/>
<protein>
    <submittedName>
        <fullName evidence="2">Uncharacterized protein</fullName>
    </submittedName>
</protein>
<feature type="compositionally biased region" description="Low complexity" evidence="1">
    <location>
        <begin position="11"/>
        <end position="23"/>
    </location>
</feature>
<feature type="compositionally biased region" description="Low complexity" evidence="1">
    <location>
        <begin position="202"/>
        <end position="215"/>
    </location>
</feature>
<keyword evidence="4" id="KW-1185">Reference proteome</keyword>
<evidence type="ECO:0000313" key="3">
    <source>
        <dbReference type="EMBL" id="CDH59610.1"/>
    </source>
</evidence>
<name>A0A068RZ47_9FUNG</name>